<protein>
    <submittedName>
        <fullName evidence="2">Uncharacterized protein</fullName>
    </submittedName>
</protein>
<proteinExistence type="predicted"/>
<reference evidence="3" key="1">
    <citation type="submission" date="2014-04" db="EMBL/GenBank/DDBJ databases">
        <title>Evolutionary Origins and Diversification of the Mycorrhizal Mutualists.</title>
        <authorList>
            <consortium name="DOE Joint Genome Institute"/>
            <consortium name="Mycorrhizal Genomics Consortium"/>
            <person name="Kohler A."/>
            <person name="Kuo A."/>
            <person name="Nagy L.G."/>
            <person name="Floudas D."/>
            <person name="Copeland A."/>
            <person name="Barry K.W."/>
            <person name="Cichocki N."/>
            <person name="Veneault-Fourrey C."/>
            <person name="LaButti K."/>
            <person name="Lindquist E.A."/>
            <person name="Lipzen A."/>
            <person name="Lundell T."/>
            <person name="Morin E."/>
            <person name="Murat C."/>
            <person name="Riley R."/>
            <person name="Ohm R."/>
            <person name="Sun H."/>
            <person name="Tunlid A."/>
            <person name="Henrissat B."/>
            <person name="Grigoriev I.V."/>
            <person name="Hibbett D.S."/>
            <person name="Martin F."/>
        </authorList>
    </citation>
    <scope>NUCLEOTIDE SEQUENCE [LARGE SCALE GENOMIC DNA]</scope>
    <source>
        <strain evidence="3">FD-334 SS-4</strain>
    </source>
</reference>
<gene>
    <name evidence="2" type="ORF">HYPSUDRAFT_200259</name>
</gene>
<organism evidence="2 3">
    <name type="scientific">Hypholoma sublateritium (strain FD-334 SS-4)</name>
    <dbReference type="NCBI Taxonomy" id="945553"/>
    <lineage>
        <taxon>Eukaryota</taxon>
        <taxon>Fungi</taxon>
        <taxon>Dikarya</taxon>
        <taxon>Basidiomycota</taxon>
        <taxon>Agaricomycotina</taxon>
        <taxon>Agaricomycetes</taxon>
        <taxon>Agaricomycetidae</taxon>
        <taxon>Agaricales</taxon>
        <taxon>Agaricineae</taxon>
        <taxon>Strophariaceae</taxon>
        <taxon>Hypholoma</taxon>
    </lineage>
</organism>
<evidence type="ECO:0000256" key="1">
    <source>
        <dbReference type="SAM" id="MobiDB-lite"/>
    </source>
</evidence>
<evidence type="ECO:0000313" key="2">
    <source>
        <dbReference type="EMBL" id="KJA24693.1"/>
    </source>
</evidence>
<keyword evidence="3" id="KW-1185">Reference proteome</keyword>
<feature type="region of interest" description="Disordered" evidence="1">
    <location>
        <begin position="50"/>
        <end position="80"/>
    </location>
</feature>
<evidence type="ECO:0000313" key="3">
    <source>
        <dbReference type="Proteomes" id="UP000054270"/>
    </source>
</evidence>
<dbReference type="EMBL" id="KN817535">
    <property type="protein sequence ID" value="KJA24693.1"/>
    <property type="molecule type" value="Genomic_DNA"/>
</dbReference>
<name>A0A0D2MLK4_HYPSF</name>
<accession>A0A0D2MLK4</accession>
<sequence length="137" mass="14692">MERRRTSVHFGRAALYALVEPSGSSALMNVGAGTVSAVCSWKTYPKLVHVQTKSKRSTSPPARSARTTAPCTRRSPDAGRMTQAGRLFGAGANCRPPIMTLGFYQHALSATQVLATLLADDGKASMTAYSIHEWHGK</sequence>
<dbReference type="Proteomes" id="UP000054270">
    <property type="component" value="Unassembled WGS sequence"/>
</dbReference>
<feature type="compositionally biased region" description="Polar residues" evidence="1">
    <location>
        <begin position="57"/>
        <end position="70"/>
    </location>
</feature>
<dbReference type="AlphaFoldDB" id="A0A0D2MLK4"/>